<dbReference type="InterPro" id="IPR058240">
    <property type="entry name" value="rSAM_sf"/>
</dbReference>
<feature type="non-terminal residue" evidence="2">
    <location>
        <position position="201"/>
    </location>
</feature>
<comment type="caution">
    <text evidence="2">The sequence shown here is derived from an EMBL/GenBank/DDBJ whole genome shotgun (WGS) entry which is preliminary data.</text>
</comment>
<sequence>ANLAKLSLWLTYHDGQIPLDRFIRNARFAQEEFGCFVVVNALLFPDNTQTVERVGEAARAAGLRFNLDLGYDPHAPSEEFDYDAAGPDRAVPVLKDPDVLNEVRRLGGETDLVRTALTALRNPSGRPCSAGYDNIFIGIDGEVYPCSRYHVLEQNRLGNILEPGFRLDLRAEEWAGCHASNGCCNKEDFLNLRQARGLRPE</sequence>
<dbReference type="InterPro" id="IPR013785">
    <property type="entry name" value="Aldolase_TIM"/>
</dbReference>
<organism evidence="2">
    <name type="scientific">Streptomyces sp. SID7499</name>
    <dbReference type="NCBI Taxonomy" id="2706086"/>
    <lineage>
        <taxon>Bacteria</taxon>
        <taxon>Bacillati</taxon>
        <taxon>Actinomycetota</taxon>
        <taxon>Actinomycetes</taxon>
        <taxon>Kitasatosporales</taxon>
        <taxon>Streptomycetaceae</taxon>
        <taxon>Streptomyces</taxon>
    </lineage>
</organism>
<accession>A0A6G3XBG2</accession>
<protein>
    <recommendedName>
        <fullName evidence="1">4Fe4S-binding SPASM domain-containing protein</fullName>
    </recommendedName>
</protein>
<dbReference type="AlphaFoldDB" id="A0A6G3XBG2"/>
<evidence type="ECO:0000259" key="1">
    <source>
        <dbReference type="Pfam" id="PF13186"/>
    </source>
</evidence>
<name>A0A6G3XBG2_9ACTN</name>
<reference evidence="2" key="1">
    <citation type="submission" date="2020-01" db="EMBL/GenBank/DDBJ databases">
        <title>Insect and environment-associated Actinomycetes.</title>
        <authorList>
            <person name="Currrie C."/>
            <person name="Chevrette M."/>
            <person name="Carlson C."/>
            <person name="Stubbendieck R."/>
            <person name="Wendt-Pienkowski E."/>
        </authorList>
    </citation>
    <scope>NUCLEOTIDE SEQUENCE</scope>
    <source>
        <strain evidence="2">SID7499</strain>
    </source>
</reference>
<dbReference type="SUPFAM" id="SSF102114">
    <property type="entry name" value="Radical SAM enzymes"/>
    <property type="match status" value="1"/>
</dbReference>
<dbReference type="InterPro" id="IPR023885">
    <property type="entry name" value="4Fe4S-binding_SPASM_dom"/>
</dbReference>
<dbReference type="Gene3D" id="3.20.20.70">
    <property type="entry name" value="Aldolase class I"/>
    <property type="match status" value="1"/>
</dbReference>
<feature type="domain" description="4Fe4S-binding SPASM" evidence="1">
    <location>
        <begin position="128"/>
        <end position="164"/>
    </location>
</feature>
<feature type="non-terminal residue" evidence="2">
    <location>
        <position position="1"/>
    </location>
</feature>
<evidence type="ECO:0000313" key="2">
    <source>
        <dbReference type="EMBL" id="NEE15148.1"/>
    </source>
</evidence>
<dbReference type="EMBL" id="JAAGMN010005417">
    <property type="protein sequence ID" value="NEE15148.1"/>
    <property type="molecule type" value="Genomic_DNA"/>
</dbReference>
<gene>
    <name evidence="2" type="ORF">G3M58_52900</name>
</gene>
<dbReference type="Pfam" id="PF13186">
    <property type="entry name" value="SPASM"/>
    <property type="match status" value="1"/>
</dbReference>
<proteinExistence type="predicted"/>